<protein>
    <recommendedName>
        <fullName evidence="5">Phage protein</fullName>
    </recommendedName>
</protein>
<name>A0ABY3VZH1_9HYPH</name>
<feature type="transmembrane region" description="Helical" evidence="2">
    <location>
        <begin position="83"/>
        <end position="108"/>
    </location>
</feature>
<dbReference type="EMBL" id="CP093033">
    <property type="protein sequence ID" value="UNF28641.1"/>
    <property type="molecule type" value="Genomic_DNA"/>
</dbReference>
<feature type="coiled-coil region" evidence="1">
    <location>
        <begin position="113"/>
        <end position="140"/>
    </location>
</feature>
<accession>A0ABY3VZH1</accession>
<keyword evidence="2" id="KW-0812">Transmembrane</keyword>
<feature type="transmembrane region" description="Helical" evidence="2">
    <location>
        <begin position="41"/>
        <end position="63"/>
    </location>
</feature>
<dbReference type="Proteomes" id="UP000829580">
    <property type="component" value="Chromosome"/>
</dbReference>
<keyword evidence="1" id="KW-0175">Coiled coil</keyword>
<evidence type="ECO:0000313" key="4">
    <source>
        <dbReference type="Proteomes" id="UP000829580"/>
    </source>
</evidence>
<reference evidence="3 4" key="1">
    <citation type="submission" date="2022-02" db="EMBL/GenBank/DDBJ databases">
        <title>Genomic structural plasticity of rodent-associated Bartonella in nature.</title>
        <authorList>
            <person name="Sousa K.C.M."/>
            <person name="Gutierrez R."/>
            <person name="Yahalomi D."/>
            <person name="Shalit T."/>
            <person name="Markus B."/>
            <person name="Nachum-Biala Y."/>
            <person name="Hawlena H."/>
            <person name="Marcos-Hadad E."/>
            <person name="Hazkani-Covo E."/>
            <person name="Neves H.R."/>
            <person name="Covo S."/>
            <person name="Harrus S."/>
        </authorList>
    </citation>
    <scope>NUCLEOTIDE SEQUENCE [LARGE SCALE GENOMIC DNA]</scope>
    <source>
        <strain evidence="3 4">B35_1_2</strain>
    </source>
</reference>
<evidence type="ECO:0000256" key="1">
    <source>
        <dbReference type="SAM" id="Coils"/>
    </source>
</evidence>
<keyword evidence="2" id="KW-0472">Membrane</keyword>
<organism evidence="3 4">
    <name type="scientific">Bartonella krasnovii</name>
    <dbReference type="NCBI Taxonomy" id="2267275"/>
    <lineage>
        <taxon>Bacteria</taxon>
        <taxon>Pseudomonadati</taxon>
        <taxon>Pseudomonadota</taxon>
        <taxon>Alphaproteobacteria</taxon>
        <taxon>Hyphomicrobiales</taxon>
        <taxon>Bartonellaceae</taxon>
        <taxon>Bartonella</taxon>
    </lineage>
</organism>
<sequence>MNETFQNLDEKVSEASSAFDTESRVLAFKEAIALSSKDYKIIFCIFVISLAVDSVLQMLNEIIIQVLDEAIIQVLDGVREFDILTFICILILFILICCFLAIPITLTLHIRLTKKLKKTLQQLEDTLQQRDKALAAQKRREK</sequence>
<keyword evidence="4" id="KW-1185">Reference proteome</keyword>
<gene>
    <name evidence="3" type="ORF">MNL13_05255</name>
</gene>
<keyword evidence="2" id="KW-1133">Transmembrane helix</keyword>
<evidence type="ECO:0000313" key="3">
    <source>
        <dbReference type="EMBL" id="UNF28641.1"/>
    </source>
</evidence>
<dbReference type="RefSeq" id="WP_241436541.1">
    <property type="nucleotide sequence ID" value="NZ_CP093033.1"/>
</dbReference>
<proteinExistence type="predicted"/>
<evidence type="ECO:0000256" key="2">
    <source>
        <dbReference type="SAM" id="Phobius"/>
    </source>
</evidence>
<evidence type="ECO:0008006" key="5">
    <source>
        <dbReference type="Google" id="ProtNLM"/>
    </source>
</evidence>